<dbReference type="Proteomes" id="UP000433483">
    <property type="component" value="Unassembled WGS sequence"/>
</dbReference>
<dbReference type="OrthoDB" id="10294246at2759"/>
<evidence type="ECO:0000313" key="1">
    <source>
        <dbReference type="EMBL" id="KAE8948446.1"/>
    </source>
</evidence>
<dbReference type="Proteomes" id="UP000441208">
    <property type="component" value="Unassembled WGS sequence"/>
</dbReference>
<evidence type="ECO:0000313" key="11">
    <source>
        <dbReference type="Proteomes" id="UP000437068"/>
    </source>
</evidence>
<dbReference type="EMBL" id="QXFW01000137">
    <property type="protein sequence ID" value="KAE9023506.1"/>
    <property type="molecule type" value="Genomic_DNA"/>
</dbReference>
<dbReference type="EMBL" id="QXGD01000132">
    <property type="protein sequence ID" value="KAE9251425.1"/>
    <property type="molecule type" value="Genomic_DNA"/>
</dbReference>
<dbReference type="Proteomes" id="UP000429523">
    <property type="component" value="Unassembled WGS sequence"/>
</dbReference>
<accession>A0A6A3LW51</accession>
<keyword evidence="10" id="KW-1185">Reference proteome</keyword>
<organism evidence="2 15">
    <name type="scientific">Phytophthora fragariae</name>
    <dbReference type="NCBI Taxonomy" id="53985"/>
    <lineage>
        <taxon>Eukaryota</taxon>
        <taxon>Sar</taxon>
        <taxon>Stramenopiles</taxon>
        <taxon>Oomycota</taxon>
        <taxon>Peronosporomycetes</taxon>
        <taxon>Peronosporales</taxon>
        <taxon>Peronosporaceae</taxon>
        <taxon>Phytophthora</taxon>
    </lineage>
</organism>
<evidence type="ECO:0000313" key="16">
    <source>
        <dbReference type="Proteomes" id="UP000476176"/>
    </source>
</evidence>
<dbReference type="Proteomes" id="UP000440367">
    <property type="component" value="Unassembled WGS sequence"/>
</dbReference>
<evidence type="ECO:0000313" key="6">
    <source>
        <dbReference type="EMBL" id="KAE9251425.1"/>
    </source>
</evidence>
<dbReference type="EMBL" id="QXGB01000097">
    <property type="protein sequence ID" value="KAE9230849.1"/>
    <property type="molecule type" value="Genomic_DNA"/>
</dbReference>
<name>A0A6A3LW51_9STRA</name>
<gene>
    <name evidence="8" type="ORF">PF001_g1621</name>
    <name evidence="6" type="ORF">PF002_g4291</name>
    <name evidence="7" type="ORF">PF004_g1546</name>
    <name evidence="5" type="ORF">PF005_g3336</name>
    <name evidence="4" type="ORF">PF006_g1490</name>
    <name evidence="3" type="ORF">PF007_g2857</name>
    <name evidence="1" type="ORF">PF009_g1987</name>
    <name evidence="2" type="ORF">PF011_g3961</name>
</gene>
<evidence type="ECO:0000313" key="15">
    <source>
        <dbReference type="Proteomes" id="UP000460718"/>
    </source>
</evidence>
<protein>
    <submittedName>
        <fullName evidence="2">Uncharacterized protein</fullName>
    </submittedName>
</protein>
<dbReference type="Proteomes" id="UP000460718">
    <property type="component" value="Unassembled WGS sequence"/>
</dbReference>
<dbReference type="EMBL" id="QXFZ01000079">
    <property type="protein sequence ID" value="KAE9134663.1"/>
    <property type="molecule type" value="Genomic_DNA"/>
</dbReference>
<dbReference type="Proteomes" id="UP000437068">
    <property type="component" value="Unassembled WGS sequence"/>
</dbReference>
<dbReference type="AlphaFoldDB" id="A0A6A3LW51"/>
<dbReference type="EMBL" id="QXGC01000038">
    <property type="protein sequence ID" value="KAE9253389.1"/>
    <property type="molecule type" value="Genomic_DNA"/>
</dbReference>
<evidence type="ECO:0000313" key="4">
    <source>
        <dbReference type="EMBL" id="KAE9154489.1"/>
    </source>
</evidence>
<evidence type="ECO:0000313" key="5">
    <source>
        <dbReference type="EMBL" id="KAE9230849.1"/>
    </source>
</evidence>
<evidence type="ECO:0000313" key="12">
    <source>
        <dbReference type="Proteomes" id="UP000440367"/>
    </source>
</evidence>
<evidence type="ECO:0000313" key="14">
    <source>
        <dbReference type="Proteomes" id="UP000441208"/>
    </source>
</evidence>
<dbReference type="EMBL" id="QXGA01000037">
    <property type="protein sequence ID" value="KAE9154489.1"/>
    <property type="molecule type" value="Genomic_DNA"/>
</dbReference>
<evidence type="ECO:0000313" key="8">
    <source>
        <dbReference type="EMBL" id="KAE9327985.1"/>
    </source>
</evidence>
<evidence type="ECO:0000313" key="7">
    <source>
        <dbReference type="EMBL" id="KAE9253389.1"/>
    </source>
</evidence>
<evidence type="ECO:0000313" key="9">
    <source>
        <dbReference type="Proteomes" id="UP000429523"/>
    </source>
</evidence>
<proteinExistence type="predicted"/>
<dbReference type="EMBL" id="QXGE01000041">
    <property type="protein sequence ID" value="KAE9327985.1"/>
    <property type="molecule type" value="Genomic_DNA"/>
</dbReference>
<sequence>MKASVLFGTRKGLTVVAVVCVCCLWCALRANAFQGCHQANWMSAAPFRRAKMSDVPSNSRRLCLTPIWSLAATSCKCSKHEVVDLRVK</sequence>
<dbReference type="Proteomes" id="UP000440732">
    <property type="component" value="Unassembled WGS sequence"/>
</dbReference>
<evidence type="ECO:0000313" key="13">
    <source>
        <dbReference type="Proteomes" id="UP000440732"/>
    </source>
</evidence>
<dbReference type="Proteomes" id="UP000476176">
    <property type="component" value="Unassembled WGS sequence"/>
</dbReference>
<evidence type="ECO:0000313" key="2">
    <source>
        <dbReference type="EMBL" id="KAE9023506.1"/>
    </source>
</evidence>
<evidence type="ECO:0000313" key="3">
    <source>
        <dbReference type="EMBL" id="KAE9134663.1"/>
    </source>
</evidence>
<evidence type="ECO:0000313" key="10">
    <source>
        <dbReference type="Proteomes" id="UP000433483"/>
    </source>
</evidence>
<reference evidence="15 16" key="1">
    <citation type="submission" date="2018-09" db="EMBL/GenBank/DDBJ databases">
        <title>Genomic investigation of the strawberry pathogen Phytophthora fragariae indicates pathogenicity is determined by transcriptional variation in three key races.</title>
        <authorList>
            <person name="Adams T.M."/>
            <person name="Armitage A.D."/>
            <person name="Sobczyk M.K."/>
            <person name="Bates H.J."/>
            <person name="Dunwell J.M."/>
            <person name="Nellist C.F."/>
            <person name="Harrison R.J."/>
        </authorList>
    </citation>
    <scope>NUCLEOTIDE SEQUENCE [LARGE SCALE GENOMIC DNA]</scope>
    <source>
        <strain evidence="8 11">A4</strain>
        <strain evidence="6 12">BC-1</strain>
        <strain evidence="7 16">BC-23</strain>
        <strain evidence="5 10">NOV-27</strain>
        <strain evidence="4 13">NOV-5</strain>
        <strain evidence="3 14">NOV-71</strain>
        <strain evidence="1 9">NOV-9</strain>
        <strain evidence="2 15">SCRP245</strain>
    </source>
</reference>
<dbReference type="EMBL" id="QXGF01000049">
    <property type="protein sequence ID" value="KAE8948446.1"/>
    <property type="molecule type" value="Genomic_DNA"/>
</dbReference>
<comment type="caution">
    <text evidence="2">The sequence shown here is derived from an EMBL/GenBank/DDBJ whole genome shotgun (WGS) entry which is preliminary data.</text>
</comment>